<evidence type="ECO:0000256" key="1">
    <source>
        <dbReference type="ARBA" id="ARBA00001782"/>
    </source>
</evidence>
<evidence type="ECO:0000256" key="5">
    <source>
        <dbReference type="ARBA" id="ARBA00001954"/>
    </source>
</evidence>
<evidence type="ECO:0000256" key="14">
    <source>
        <dbReference type="PIRSR" id="PIRSR001461-3"/>
    </source>
</evidence>
<dbReference type="EMBL" id="QUSK01000029">
    <property type="protein sequence ID" value="RGD73651.1"/>
    <property type="molecule type" value="Genomic_DNA"/>
</dbReference>
<keyword evidence="13" id="KW-0862">Zinc</keyword>
<feature type="binding site" evidence="10">
    <location>
        <begin position="180"/>
        <end position="182"/>
    </location>
    <ligand>
        <name>substrate</name>
    </ligand>
</feature>
<dbReference type="InterPro" id="IPR011060">
    <property type="entry name" value="RibuloseP-bd_barrel"/>
</dbReference>
<evidence type="ECO:0000256" key="2">
    <source>
        <dbReference type="ARBA" id="ARBA00001936"/>
    </source>
</evidence>
<dbReference type="Gene3D" id="3.20.20.70">
    <property type="entry name" value="Aldolase class I"/>
    <property type="match status" value="1"/>
</dbReference>
<comment type="cofactor">
    <cofactor evidence="4">
        <name>Zn(2+)</name>
        <dbReference type="ChEBI" id="CHEBI:29105"/>
    </cofactor>
</comment>
<dbReference type="HAMAP" id="MF_02227">
    <property type="entry name" value="RPE"/>
    <property type="match status" value="1"/>
</dbReference>
<evidence type="ECO:0000256" key="7">
    <source>
        <dbReference type="ARBA" id="ARBA00013188"/>
    </source>
</evidence>
<dbReference type="AlphaFoldDB" id="A0A3E3DWM0"/>
<keyword evidence="10 11" id="KW-0119">Carbohydrate metabolism</keyword>
<comment type="cofactor">
    <cofactor evidence="5">
        <name>Fe(2+)</name>
        <dbReference type="ChEBI" id="CHEBI:29033"/>
    </cofactor>
</comment>
<feature type="binding site" evidence="10 14">
    <location>
        <begin position="202"/>
        <end position="203"/>
    </location>
    <ligand>
        <name>substrate</name>
    </ligand>
</feature>
<dbReference type="GO" id="GO:0004750">
    <property type="term" value="F:D-ribulose-phosphate 3-epimerase activity"/>
    <property type="evidence" value="ECO:0007669"/>
    <property type="project" value="UniProtKB-UniRule"/>
</dbReference>
<proteinExistence type="inferred from homology"/>
<dbReference type="EC" id="5.1.3.1" evidence="7 10"/>
<feature type="active site" description="Proton acceptor" evidence="10 12">
    <location>
        <position position="36"/>
    </location>
</feature>
<evidence type="ECO:0000256" key="13">
    <source>
        <dbReference type="PIRSR" id="PIRSR001461-2"/>
    </source>
</evidence>
<dbReference type="EMBL" id="JAQLXO010000001">
    <property type="protein sequence ID" value="MDB7981447.1"/>
    <property type="molecule type" value="Genomic_DNA"/>
</dbReference>
<reference evidence="16 17" key="1">
    <citation type="submission" date="2018-08" db="EMBL/GenBank/DDBJ databases">
        <title>A genome reference for cultivated species of the human gut microbiota.</title>
        <authorList>
            <person name="Zou Y."/>
            <person name="Xue W."/>
            <person name="Luo G."/>
        </authorList>
    </citation>
    <scope>NUCLEOTIDE SEQUENCE [LARGE SCALE GENOMIC DNA]</scope>
    <source>
        <strain evidence="16 17">TF08-11</strain>
    </source>
</reference>
<feature type="binding site" evidence="10 13">
    <location>
        <position position="180"/>
    </location>
    <ligand>
        <name>a divalent metal cation</name>
        <dbReference type="ChEBI" id="CHEBI:60240"/>
    </ligand>
</feature>
<comment type="caution">
    <text evidence="16">The sequence shown here is derived from an EMBL/GenBank/DDBJ whole genome shotgun (WGS) entry which is preliminary data.</text>
</comment>
<dbReference type="Proteomes" id="UP001212981">
    <property type="component" value="Unassembled WGS sequence"/>
</dbReference>
<feature type="binding site" evidence="14">
    <location>
        <position position="182"/>
    </location>
    <ligand>
        <name>substrate</name>
    </ligand>
</feature>
<feature type="binding site" evidence="10 13">
    <location>
        <position position="67"/>
    </location>
    <ligand>
        <name>a divalent metal cation</name>
        <dbReference type="ChEBI" id="CHEBI:60240"/>
    </ligand>
</feature>
<dbReference type="CDD" id="cd00429">
    <property type="entry name" value="RPE"/>
    <property type="match status" value="1"/>
</dbReference>
<comment type="catalytic activity">
    <reaction evidence="1 10 11">
        <text>D-ribulose 5-phosphate = D-xylulose 5-phosphate</text>
        <dbReference type="Rhea" id="RHEA:13677"/>
        <dbReference type="ChEBI" id="CHEBI:57737"/>
        <dbReference type="ChEBI" id="CHEBI:58121"/>
        <dbReference type="EC" id="5.1.3.1"/>
    </reaction>
</comment>
<dbReference type="RefSeq" id="WP_117447071.1">
    <property type="nucleotide sequence ID" value="NZ_CALCIP010000016.1"/>
</dbReference>
<feature type="binding site" evidence="10 13">
    <location>
        <position position="34"/>
    </location>
    <ligand>
        <name>a divalent metal cation</name>
        <dbReference type="ChEBI" id="CHEBI:60240"/>
    </ligand>
</feature>
<keyword evidence="8 10" id="KW-0479">Metal-binding</keyword>
<evidence type="ECO:0000313" key="15">
    <source>
        <dbReference type="EMBL" id="MDB7981447.1"/>
    </source>
</evidence>
<keyword evidence="9 10" id="KW-0413">Isomerase</keyword>
<evidence type="ECO:0000256" key="11">
    <source>
        <dbReference type="PIRNR" id="PIRNR001461"/>
    </source>
</evidence>
<dbReference type="PIRSF" id="PIRSF001461">
    <property type="entry name" value="RPE"/>
    <property type="match status" value="1"/>
</dbReference>
<evidence type="ECO:0000313" key="16">
    <source>
        <dbReference type="EMBL" id="RGD73651.1"/>
    </source>
</evidence>
<dbReference type="SUPFAM" id="SSF51366">
    <property type="entry name" value="Ribulose-phoshate binding barrel"/>
    <property type="match status" value="1"/>
</dbReference>
<evidence type="ECO:0000256" key="10">
    <source>
        <dbReference type="HAMAP-Rule" id="MF_02227"/>
    </source>
</evidence>
<dbReference type="InterPro" id="IPR013785">
    <property type="entry name" value="Aldolase_TIM"/>
</dbReference>
<feature type="binding site" evidence="10 14">
    <location>
        <begin position="147"/>
        <end position="150"/>
    </location>
    <ligand>
        <name>substrate</name>
    </ligand>
</feature>
<dbReference type="NCBIfam" id="TIGR01163">
    <property type="entry name" value="rpe"/>
    <property type="match status" value="1"/>
</dbReference>
<gene>
    <name evidence="10 16" type="primary">rpe</name>
    <name evidence="16" type="ORF">DXC78_11050</name>
    <name evidence="15" type="ORF">PND82_01260</name>
</gene>
<comment type="pathway">
    <text evidence="10">Carbohydrate degradation.</text>
</comment>
<dbReference type="FunFam" id="3.20.20.70:FF:000004">
    <property type="entry name" value="Ribulose-phosphate 3-epimerase"/>
    <property type="match status" value="1"/>
</dbReference>
<comment type="similarity">
    <text evidence="6 10 11">Belongs to the ribulose-phosphate 3-epimerase family.</text>
</comment>
<evidence type="ECO:0000256" key="12">
    <source>
        <dbReference type="PIRSR" id="PIRSR001461-1"/>
    </source>
</evidence>
<dbReference type="GO" id="GO:0019323">
    <property type="term" value="P:pentose catabolic process"/>
    <property type="evidence" value="ECO:0007669"/>
    <property type="project" value="UniProtKB-UniRule"/>
</dbReference>
<organism evidence="16 17">
    <name type="scientific">Faecalicoccus pleomorphus</name>
    <dbReference type="NCBI Taxonomy" id="1323"/>
    <lineage>
        <taxon>Bacteria</taxon>
        <taxon>Bacillati</taxon>
        <taxon>Bacillota</taxon>
        <taxon>Erysipelotrichia</taxon>
        <taxon>Erysipelotrichales</taxon>
        <taxon>Erysipelotrichaceae</taxon>
        <taxon>Faecalicoccus</taxon>
    </lineage>
</organism>
<reference evidence="15" key="2">
    <citation type="submission" date="2023-01" db="EMBL/GenBank/DDBJ databases">
        <title>Human gut microbiome strain richness.</title>
        <authorList>
            <person name="Chen-Liaw A."/>
        </authorList>
    </citation>
    <scope>NUCLEOTIDE SEQUENCE</scope>
    <source>
        <strain evidence="15">D8_m1001271B151109d0_201107</strain>
    </source>
</reference>
<dbReference type="PROSITE" id="PS01086">
    <property type="entry name" value="RIBUL_P_3_EPIMER_2"/>
    <property type="match status" value="1"/>
</dbReference>
<comment type="cofactor">
    <cofactor evidence="2">
        <name>Mn(2+)</name>
        <dbReference type="ChEBI" id="CHEBI:29035"/>
    </cofactor>
</comment>
<feature type="active site" description="Proton donor" evidence="10 12">
    <location>
        <position position="180"/>
    </location>
</feature>
<keyword evidence="13" id="KW-0464">Manganese</keyword>
<dbReference type="GO" id="GO:0046872">
    <property type="term" value="F:metal ion binding"/>
    <property type="evidence" value="ECO:0007669"/>
    <property type="project" value="UniProtKB-UniRule"/>
</dbReference>
<dbReference type="Proteomes" id="UP000260721">
    <property type="component" value="Unassembled WGS sequence"/>
</dbReference>
<evidence type="ECO:0000256" key="3">
    <source>
        <dbReference type="ARBA" id="ARBA00001941"/>
    </source>
</evidence>
<dbReference type="PANTHER" id="PTHR11749">
    <property type="entry name" value="RIBULOSE-5-PHOSPHATE-3-EPIMERASE"/>
    <property type="match status" value="1"/>
</dbReference>
<feature type="binding site" evidence="10 13">
    <location>
        <position position="36"/>
    </location>
    <ligand>
        <name>a divalent metal cation</name>
        <dbReference type="ChEBI" id="CHEBI:60240"/>
    </ligand>
</feature>
<evidence type="ECO:0000313" key="17">
    <source>
        <dbReference type="Proteomes" id="UP000260721"/>
    </source>
</evidence>
<dbReference type="STRING" id="1123313.GCA_000420345_00009"/>
<accession>A0A3E3DWM0</accession>
<evidence type="ECO:0000256" key="6">
    <source>
        <dbReference type="ARBA" id="ARBA00009541"/>
    </source>
</evidence>
<dbReference type="NCBIfam" id="NF004076">
    <property type="entry name" value="PRK05581.1-4"/>
    <property type="match status" value="1"/>
</dbReference>
<sequence>MNERIIAPSVLSLDYSKMTEQIAILNQSKAKWLHFDVMDGHFVPNITFGPDILKGFKKSARQLLDVHLMVTDPEKYAPVFIEAGAGCVTFHTEALDNDIDRISALLKKNHEMGVLTGIVVKPNTKIEPFEALLNQVDIVLIMSVEPGFGGQSFMESTLSKVTWLKQKREEKQLSYRIEIDGGINLNTFQNAIDAGCDTLVAGSFVFKGDICANIEELLK</sequence>
<dbReference type="GO" id="GO:0006098">
    <property type="term" value="P:pentose-phosphate shunt"/>
    <property type="evidence" value="ECO:0007669"/>
    <property type="project" value="UniProtKB-UniRule"/>
</dbReference>
<dbReference type="GO" id="GO:0005737">
    <property type="term" value="C:cytoplasm"/>
    <property type="evidence" value="ECO:0007669"/>
    <property type="project" value="UniProtKB-ARBA"/>
</dbReference>
<comment type="cofactor">
    <cofactor evidence="10 13">
        <name>a divalent metal cation</name>
        <dbReference type="ChEBI" id="CHEBI:60240"/>
    </cofactor>
    <text evidence="10 13">Binds 1 divalent metal cation per subunit.</text>
</comment>
<dbReference type="InterPro" id="IPR000056">
    <property type="entry name" value="Ribul_P_3_epim-like"/>
</dbReference>
<evidence type="ECO:0000256" key="9">
    <source>
        <dbReference type="ARBA" id="ARBA00023235"/>
    </source>
</evidence>
<feature type="binding site" evidence="10 14">
    <location>
        <position position="67"/>
    </location>
    <ligand>
        <name>substrate</name>
    </ligand>
</feature>
<dbReference type="Pfam" id="PF00834">
    <property type="entry name" value="Ribul_P_3_epim"/>
    <property type="match status" value="1"/>
</dbReference>
<protein>
    <recommendedName>
        <fullName evidence="7 10">Ribulose-phosphate 3-epimerase</fullName>
        <ecNumber evidence="7 10">5.1.3.1</ecNumber>
    </recommendedName>
</protein>
<feature type="binding site" evidence="10 14">
    <location>
        <position position="9"/>
    </location>
    <ligand>
        <name>substrate</name>
    </ligand>
</feature>
<comment type="function">
    <text evidence="10">Catalyzes the reversible epimerization of D-ribulose 5-phosphate to D-xylulose 5-phosphate.</text>
</comment>
<evidence type="ECO:0000256" key="4">
    <source>
        <dbReference type="ARBA" id="ARBA00001947"/>
    </source>
</evidence>
<keyword evidence="13" id="KW-0170">Cobalt</keyword>
<name>A0A3E3DWM0_9FIRM</name>
<evidence type="ECO:0000256" key="8">
    <source>
        <dbReference type="ARBA" id="ARBA00022723"/>
    </source>
</evidence>
<comment type="cofactor">
    <cofactor evidence="3">
        <name>Co(2+)</name>
        <dbReference type="ChEBI" id="CHEBI:48828"/>
    </cofactor>
</comment>
<dbReference type="PROSITE" id="PS01085">
    <property type="entry name" value="RIBUL_P_3_EPIMER_1"/>
    <property type="match status" value="1"/>
</dbReference>
<dbReference type="InterPro" id="IPR026019">
    <property type="entry name" value="Ribul_P_3_epim"/>
</dbReference>